<dbReference type="Proteomes" id="UP000620124">
    <property type="component" value="Unassembled WGS sequence"/>
</dbReference>
<keyword evidence="3" id="KW-0456">Lyase</keyword>
<dbReference type="Gene3D" id="3.40.640.10">
    <property type="entry name" value="Type I PLP-dependent aspartate aminotransferase-like (Major domain)"/>
    <property type="match status" value="2"/>
</dbReference>
<protein>
    <submittedName>
        <fullName evidence="5">PLP-dependent transferase</fullName>
    </submittedName>
</protein>
<comment type="caution">
    <text evidence="5">The sequence shown here is derived from an EMBL/GenBank/DDBJ whole genome shotgun (WGS) entry which is preliminary data.</text>
</comment>
<accession>A0A8H6YUW9</accession>
<dbReference type="GO" id="GO:0016830">
    <property type="term" value="F:carbon-carbon lyase activity"/>
    <property type="evidence" value="ECO:0007669"/>
    <property type="project" value="InterPro"/>
</dbReference>
<dbReference type="GO" id="GO:0019752">
    <property type="term" value="P:carboxylic acid metabolic process"/>
    <property type="evidence" value="ECO:0007669"/>
    <property type="project" value="InterPro"/>
</dbReference>
<organism evidence="5 6">
    <name type="scientific">Mycena venus</name>
    <dbReference type="NCBI Taxonomy" id="2733690"/>
    <lineage>
        <taxon>Eukaryota</taxon>
        <taxon>Fungi</taxon>
        <taxon>Dikarya</taxon>
        <taxon>Basidiomycota</taxon>
        <taxon>Agaricomycotina</taxon>
        <taxon>Agaricomycetes</taxon>
        <taxon>Agaricomycetidae</taxon>
        <taxon>Agaricales</taxon>
        <taxon>Marasmiineae</taxon>
        <taxon>Mycenaceae</taxon>
        <taxon>Mycena</taxon>
    </lineage>
</organism>
<dbReference type="PANTHER" id="PTHR42735">
    <property type="match status" value="1"/>
</dbReference>
<proteinExistence type="predicted"/>
<reference evidence="5" key="1">
    <citation type="submission" date="2020-05" db="EMBL/GenBank/DDBJ databases">
        <title>Mycena genomes resolve the evolution of fungal bioluminescence.</title>
        <authorList>
            <person name="Tsai I.J."/>
        </authorList>
    </citation>
    <scope>NUCLEOTIDE SEQUENCE</scope>
    <source>
        <strain evidence="5">CCC161011</strain>
    </source>
</reference>
<dbReference type="Pfam" id="PF00282">
    <property type="entry name" value="Pyridoxal_deC"/>
    <property type="match status" value="1"/>
</dbReference>
<evidence type="ECO:0000313" key="5">
    <source>
        <dbReference type="EMBL" id="KAF7365687.1"/>
    </source>
</evidence>
<dbReference type="InterPro" id="IPR050477">
    <property type="entry name" value="GrpII_AminoAcid_Decarb"/>
</dbReference>
<evidence type="ECO:0000256" key="1">
    <source>
        <dbReference type="ARBA" id="ARBA00001933"/>
    </source>
</evidence>
<gene>
    <name evidence="5" type="ORF">MVEN_00442400</name>
</gene>
<dbReference type="InterPro" id="IPR002129">
    <property type="entry name" value="PyrdxlP-dep_de-COase"/>
</dbReference>
<sequence>MKESAVFQTSTDDLKQRVFELTQTLNRYSVPFFSPRYIGHMNTETSVPAIVGYLTTILFNPNNVAFEASPITTLLELEVGQELCTMLGYPANNSTDDTDGEQITPWGHIACDGTVANMESMWVARNLKCYPLALRFAIDDGMLGFVGDSFKVTPAGPADTQPKLLKDFSNWELLNIPSQEVLNLADRLHLEYGISSQFLQDALEPYLVQSAGKEKMFEKFGVDLNKPPQYLVSSTKHYSWPKSAALVGIGSDNCVRIPVDNVARIDIPKLDALLKERLDNQQAVYAVVAIIGSTEEGVVDPLDQVIQLRDKYQAMGLSFIVHADAAWGGYFASMIRDPPEGTPHRWDDQVDENGSRDFVPSITLRESTVKQFEALMDADSITIDPHKAGYVPYPAGALCYRDGRMRFLVTWTAPYLHNGSEGESIGVYGIEGSKPGAPAAAAYLHHQVIGLHKQGHGGLLGEVSWACRRLSSHWAAMSDDLDDFIVVPFNPLVNDGDPAKEKEEKQFIRERIIAKSNQEIIADKEALDELCALGSDLNINAFACNFKINGKVNDDVEDANYLNSRIFDRLSVTKVSELPQDIPLFLSSSVFGQAEYDECLRNYQRRIGLETDSRQDLFILRNVVMSPFQGAGNYSDKIAELFKGVLQEEVQIVQDRATVKPETIWFNIFGRQKIYLTNAPFFHKASGRNHLVLSADLAGPLGLAGGIYKLLTDNDKMYRCKTLNEVTLDDIINKKQVDVVIDGVNLIGQEYVTLSNIQVVKERSLQSRYRDHQYPESCMPFYLFGTSQEQHIEHMLLRAPNVQISADRVQLDVQPPLSADQLAKGVLLQINRPERALQPPGADNPPERMFQRGASFDVTIVDDTKPAVAQGPGLAVGGNQLARGKVTLAGGVHIDWTDINTEDFALGPTRVTNSLEPEANEQTRSEWKQVVSEVLRF</sequence>
<dbReference type="GO" id="GO:0030170">
    <property type="term" value="F:pyridoxal phosphate binding"/>
    <property type="evidence" value="ECO:0007669"/>
    <property type="project" value="InterPro"/>
</dbReference>
<evidence type="ECO:0000256" key="3">
    <source>
        <dbReference type="ARBA" id="ARBA00023239"/>
    </source>
</evidence>
<dbReference type="SUPFAM" id="SSF53383">
    <property type="entry name" value="PLP-dependent transferases"/>
    <property type="match status" value="1"/>
</dbReference>
<dbReference type="AlphaFoldDB" id="A0A8H6YUW9"/>
<keyword evidence="5" id="KW-0808">Transferase</keyword>
<name>A0A8H6YUW9_9AGAR</name>
<keyword evidence="6" id="KW-1185">Reference proteome</keyword>
<dbReference type="InterPro" id="IPR015421">
    <property type="entry name" value="PyrdxlP-dep_Trfase_major"/>
</dbReference>
<comment type="cofactor">
    <cofactor evidence="1 4">
        <name>pyridoxal 5'-phosphate</name>
        <dbReference type="ChEBI" id="CHEBI:597326"/>
    </cofactor>
</comment>
<feature type="modified residue" description="N6-(pyridoxal phosphate)lysine" evidence="4">
    <location>
        <position position="387"/>
    </location>
</feature>
<dbReference type="OrthoDB" id="2161780at2759"/>
<dbReference type="GO" id="GO:0016740">
    <property type="term" value="F:transferase activity"/>
    <property type="evidence" value="ECO:0007669"/>
    <property type="project" value="UniProtKB-KW"/>
</dbReference>
<dbReference type="EMBL" id="JACAZI010000003">
    <property type="protein sequence ID" value="KAF7365687.1"/>
    <property type="molecule type" value="Genomic_DNA"/>
</dbReference>
<dbReference type="InterPro" id="IPR015424">
    <property type="entry name" value="PyrdxlP-dep_Trfase"/>
</dbReference>
<dbReference type="PANTHER" id="PTHR42735:SF4">
    <property type="entry name" value="PYRIDOXAL PHOSPHATE-DEPENDENT DECARBOXYLASE FAMILY PROTEIN"/>
    <property type="match status" value="1"/>
</dbReference>
<evidence type="ECO:0000256" key="2">
    <source>
        <dbReference type="ARBA" id="ARBA00022898"/>
    </source>
</evidence>
<evidence type="ECO:0000256" key="4">
    <source>
        <dbReference type="PIRSR" id="PIRSR602129-50"/>
    </source>
</evidence>
<evidence type="ECO:0000313" key="6">
    <source>
        <dbReference type="Proteomes" id="UP000620124"/>
    </source>
</evidence>
<keyword evidence="2 4" id="KW-0663">Pyridoxal phosphate</keyword>